<evidence type="ECO:0000256" key="6">
    <source>
        <dbReference type="ARBA" id="ARBA00022777"/>
    </source>
</evidence>
<dbReference type="GO" id="GO:0005524">
    <property type="term" value="F:ATP binding"/>
    <property type="evidence" value="ECO:0007669"/>
    <property type="project" value="UniProtKB-KW"/>
</dbReference>
<dbReference type="PROSITE" id="PS50011">
    <property type="entry name" value="PROTEIN_KINASE_DOM"/>
    <property type="match status" value="1"/>
</dbReference>
<keyword evidence="2" id="KW-0808">Transferase</keyword>
<dbReference type="InterPro" id="IPR011009">
    <property type="entry name" value="Kinase-like_dom_sf"/>
</dbReference>
<evidence type="ECO:0000256" key="8">
    <source>
        <dbReference type="ARBA" id="ARBA00023170"/>
    </source>
</evidence>
<dbReference type="Gene3D" id="3.30.430.20">
    <property type="entry name" value="Gnk2 domain, C-X8-C-X2-C motif"/>
    <property type="match status" value="2"/>
</dbReference>
<keyword evidence="10" id="KW-0812">Transmembrane</keyword>
<dbReference type="InterPro" id="IPR038408">
    <property type="entry name" value="GNK2_sf"/>
</dbReference>
<keyword evidence="10" id="KW-0472">Membrane</keyword>
<evidence type="ECO:0000256" key="4">
    <source>
        <dbReference type="ARBA" id="ARBA00022737"/>
    </source>
</evidence>
<keyword evidence="14" id="KW-1185">Reference proteome</keyword>
<gene>
    <name evidence="13" type="ORF">G2W53_038228</name>
</gene>
<dbReference type="FunFam" id="3.30.200.20:FF:000177">
    <property type="entry name" value="Cysteine-rich receptor-like protein kinase 2"/>
    <property type="match status" value="1"/>
</dbReference>
<dbReference type="InterPro" id="IPR052059">
    <property type="entry name" value="CR_Ser/Thr_kinase"/>
</dbReference>
<keyword evidence="7" id="KW-0067">ATP-binding</keyword>
<dbReference type="Gene3D" id="1.10.510.10">
    <property type="entry name" value="Transferase(Phosphotransferase) domain 1"/>
    <property type="match status" value="1"/>
</dbReference>
<comment type="caution">
    <text evidence="13">The sequence shown here is derived from an EMBL/GenBank/DDBJ whole genome shotgun (WGS) entry which is preliminary data.</text>
</comment>
<feature type="domain" description="Gnk2-homologous" evidence="12">
    <location>
        <begin position="104"/>
        <end position="210"/>
    </location>
</feature>
<evidence type="ECO:0000256" key="3">
    <source>
        <dbReference type="ARBA" id="ARBA00022729"/>
    </source>
</evidence>
<evidence type="ECO:0000313" key="14">
    <source>
        <dbReference type="Proteomes" id="UP000634136"/>
    </source>
</evidence>
<sequence length="540" mass="59912">MCGSSQYHDGQNLIQIFLSLMDILANKVNEKGWAAESIYGTSFAMYALGQCHHDLDSKQCVACFTKARESLPKCLPSLSGRIYLDGCFLRYDNYQFFNESKDETHDKCDCQGPPKYVQDNPSFKLGFEKQVMSVVSNVTKDAAKHKFAVGRKRGGVEKVFALAQCWETVDEMKCKDCLERASQSIHECVPGAEGKCMYTGCFMRYSTTKFFNDDEEKVSSKFGLIIAGILSAIGLIFLISLGVLLSWQGAVKSKTKNNKKRRMPSFSSATGLNFRYEFLEKATDCFHPSRKLGQGGAGSVFKGTLPSGRTIAVKRLFFNTRQWADGFFNEVNLISGIEHKNLVKLMGCSIEGPESLLVYEYLPNKSLDQVIFKKADVYALGVVIIEIVCGQKNSIFTEGSSSILHLVWKNYNANSITRSVDPALNGNFCEEEASIALRIGLLCVQSSVSQRPLMAEVLQMLTNHDYIIPSPRHQPFLNSSVMSPDDRTKTSTMSFLSPLNVHIGVGENSSSQSHRSSTSSEHSTSENSFSGTTMVTPEPR</sequence>
<keyword evidence="1" id="KW-0723">Serine/threonine-protein kinase</keyword>
<feature type="compositionally biased region" description="Polar residues" evidence="9">
    <location>
        <begin position="531"/>
        <end position="540"/>
    </location>
</feature>
<keyword evidence="6 13" id="KW-0418">Kinase</keyword>
<dbReference type="GO" id="GO:0004674">
    <property type="term" value="F:protein serine/threonine kinase activity"/>
    <property type="evidence" value="ECO:0007669"/>
    <property type="project" value="UniProtKB-KW"/>
</dbReference>
<dbReference type="FunFam" id="3.30.430.20:FF:000015">
    <property type="entry name" value="Cysteine-rich receptor-like protein kinase 3"/>
    <property type="match status" value="1"/>
</dbReference>
<keyword evidence="3" id="KW-0732">Signal</keyword>
<keyword evidence="8 13" id="KW-0675">Receptor</keyword>
<name>A0A834SLQ1_9FABA</name>
<feature type="domain" description="Gnk2-homologous" evidence="12">
    <location>
        <begin position="1"/>
        <end position="96"/>
    </location>
</feature>
<dbReference type="SUPFAM" id="SSF56112">
    <property type="entry name" value="Protein kinase-like (PK-like)"/>
    <property type="match status" value="1"/>
</dbReference>
<evidence type="ECO:0000313" key="13">
    <source>
        <dbReference type="EMBL" id="KAF7806067.1"/>
    </source>
</evidence>
<dbReference type="OrthoDB" id="1908121at2759"/>
<evidence type="ECO:0000259" key="12">
    <source>
        <dbReference type="PROSITE" id="PS51473"/>
    </source>
</evidence>
<evidence type="ECO:0000256" key="10">
    <source>
        <dbReference type="SAM" id="Phobius"/>
    </source>
</evidence>
<dbReference type="Gene3D" id="3.30.200.20">
    <property type="entry name" value="Phosphorylase Kinase, domain 1"/>
    <property type="match status" value="1"/>
</dbReference>
<evidence type="ECO:0000256" key="2">
    <source>
        <dbReference type="ARBA" id="ARBA00022679"/>
    </source>
</evidence>
<protein>
    <submittedName>
        <fullName evidence="13">Cysteine-rich receptor-like protein kinase 1</fullName>
    </submittedName>
</protein>
<evidence type="ECO:0000256" key="5">
    <source>
        <dbReference type="ARBA" id="ARBA00022741"/>
    </source>
</evidence>
<feature type="compositionally biased region" description="Low complexity" evidence="9">
    <location>
        <begin position="508"/>
        <end position="530"/>
    </location>
</feature>
<dbReference type="AlphaFoldDB" id="A0A834SLQ1"/>
<keyword evidence="10" id="KW-1133">Transmembrane helix</keyword>
<feature type="region of interest" description="Disordered" evidence="9">
    <location>
        <begin position="506"/>
        <end position="540"/>
    </location>
</feature>
<evidence type="ECO:0000256" key="1">
    <source>
        <dbReference type="ARBA" id="ARBA00022527"/>
    </source>
</evidence>
<dbReference type="CDD" id="cd23509">
    <property type="entry name" value="Gnk2-like"/>
    <property type="match status" value="2"/>
</dbReference>
<feature type="domain" description="Protein kinase" evidence="11">
    <location>
        <begin position="286"/>
        <end position="540"/>
    </location>
</feature>
<feature type="transmembrane region" description="Helical" evidence="10">
    <location>
        <begin position="222"/>
        <end position="247"/>
    </location>
</feature>
<organism evidence="13 14">
    <name type="scientific">Senna tora</name>
    <dbReference type="NCBI Taxonomy" id="362788"/>
    <lineage>
        <taxon>Eukaryota</taxon>
        <taxon>Viridiplantae</taxon>
        <taxon>Streptophyta</taxon>
        <taxon>Embryophyta</taxon>
        <taxon>Tracheophyta</taxon>
        <taxon>Spermatophyta</taxon>
        <taxon>Magnoliopsida</taxon>
        <taxon>eudicotyledons</taxon>
        <taxon>Gunneridae</taxon>
        <taxon>Pentapetalae</taxon>
        <taxon>rosids</taxon>
        <taxon>fabids</taxon>
        <taxon>Fabales</taxon>
        <taxon>Fabaceae</taxon>
        <taxon>Caesalpinioideae</taxon>
        <taxon>Cassia clade</taxon>
        <taxon>Senna</taxon>
    </lineage>
</organism>
<evidence type="ECO:0000259" key="11">
    <source>
        <dbReference type="PROSITE" id="PS50011"/>
    </source>
</evidence>
<dbReference type="InterPro" id="IPR000719">
    <property type="entry name" value="Prot_kinase_dom"/>
</dbReference>
<dbReference type="Pfam" id="PF07714">
    <property type="entry name" value="PK_Tyr_Ser-Thr"/>
    <property type="match status" value="1"/>
</dbReference>
<keyword evidence="5" id="KW-0547">Nucleotide-binding</keyword>
<dbReference type="InterPro" id="IPR001245">
    <property type="entry name" value="Ser-Thr/Tyr_kinase_cat_dom"/>
</dbReference>
<dbReference type="PROSITE" id="PS51473">
    <property type="entry name" value="GNK2"/>
    <property type="match status" value="2"/>
</dbReference>
<dbReference type="InterPro" id="IPR002902">
    <property type="entry name" value="GNK2"/>
</dbReference>
<accession>A0A834SLQ1</accession>
<dbReference type="EMBL" id="JAAIUW010000012">
    <property type="protein sequence ID" value="KAF7806067.1"/>
    <property type="molecule type" value="Genomic_DNA"/>
</dbReference>
<evidence type="ECO:0000256" key="9">
    <source>
        <dbReference type="SAM" id="MobiDB-lite"/>
    </source>
</evidence>
<dbReference type="Pfam" id="PF01657">
    <property type="entry name" value="Stress-antifung"/>
    <property type="match status" value="2"/>
</dbReference>
<evidence type="ECO:0000256" key="7">
    <source>
        <dbReference type="ARBA" id="ARBA00022840"/>
    </source>
</evidence>
<reference evidence="13" key="1">
    <citation type="submission" date="2020-09" db="EMBL/GenBank/DDBJ databases">
        <title>Genome-Enabled Discovery of Anthraquinone Biosynthesis in Senna tora.</title>
        <authorList>
            <person name="Kang S.-H."/>
            <person name="Pandey R.P."/>
            <person name="Lee C.-M."/>
            <person name="Sim J.-S."/>
            <person name="Jeong J.-T."/>
            <person name="Choi B.-S."/>
            <person name="Jung M."/>
            <person name="Ginzburg D."/>
            <person name="Zhao K."/>
            <person name="Won S.Y."/>
            <person name="Oh T.-J."/>
            <person name="Yu Y."/>
            <person name="Kim N.-H."/>
            <person name="Lee O.R."/>
            <person name="Lee T.-H."/>
            <person name="Bashyal P."/>
            <person name="Kim T.-S."/>
            <person name="Lee W.-H."/>
            <person name="Kawkins C."/>
            <person name="Kim C.-K."/>
            <person name="Kim J.S."/>
            <person name="Ahn B.O."/>
            <person name="Rhee S.Y."/>
            <person name="Sohng J.K."/>
        </authorList>
    </citation>
    <scope>NUCLEOTIDE SEQUENCE</scope>
    <source>
        <tissue evidence="13">Leaf</tissue>
    </source>
</reference>
<dbReference type="PANTHER" id="PTHR47973">
    <property type="entry name" value="CYSTEINE-RICH RECEPTOR-LIKE PROTEIN KINASE 3"/>
    <property type="match status" value="1"/>
</dbReference>
<dbReference type="Proteomes" id="UP000634136">
    <property type="component" value="Unassembled WGS sequence"/>
</dbReference>
<proteinExistence type="predicted"/>
<keyword evidence="4" id="KW-0677">Repeat</keyword>